<dbReference type="Pfam" id="PF08877">
    <property type="entry name" value="MepB-like"/>
    <property type="match status" value="1"/>
</dbReference>
<name>A0A3L7ACK1_9MICO</name>
<dbReference type="AlphaFoldDB" id="A0A3L7ACK1"/>
<comment type="caution">
    <text evidence="1">The sequence shown here is derived from an EMBL/GenBank/DDBJ whole genome shotgun (WGS) entry which is preliminary data.</text>
</comment>
<dbReference type="Gene3D" id="3.40.1350.140">
    <property type="entry name" value="MepB-like"/>
    <property type="match status" value="1"/>
</dbReference>
<keyword evidence="2" id="KW-1185">Reference proteome</keyword>
<dbReference type="Proteomes" id="UP000272503">
    <property type="component" value="Unassembled WGS sequence"/>
</dbReference>
<reference evidence="1 2" key="1">
    <citation type="submission" date="2018-10" db="EMBL/GenBank/DDBJ databases">
        <authorList>
            <person name="Li J."/>
        </authorList>
    </citation>
    <scope>NUCLEOTIDE SEQUENCE [LARGE SCALE GENOMIC DNA]</scope>
    <source>
        <strain evidence="1 2">IF 016277</strain>
    </source>
</reference>
<evidence type="ECO:0000313" key="1">
    <source>
        <dbReference type="EMBL" id="RLP77540.1"/>
    </source>
</evidence>
<protein>
    <submittedName>
        <fullName evidence="1">Metallopeptidase</fullName>
    </submittedName>
</protein>
<dbReference type="RefSeq" id="WP_121647521.1">
    <property type="nucleotide sequence ID" value="NZ_RCUX01000002.1"/>
</dbReference>
<dbReference type="EMBL" id="RCUX01000002">
    <property type="protein sequence ID" value="RLP77540.1"/>
    <property type="molecule type" value="Genomic_DNA"/>
</dbReference>
<dbReference type="InterPro" id="IPR011235">
    <property type="entry name" value="MepB-like"/>
</dbReference>
<organism evidence="1 2">
    <name type="scientific">Mycetocola tolaasinivorans</name>
    <dbReference type="NCBI Taxonomy" id="76635"/>
    <lineage>
        <taxon>Bacteria</taxon>
        <taxon>Bacillati</taxon>
        <taxon>Actinomycetota</taxon>
        <taxon>Actinomycetes</taxon>
        <taxon>Micrococcales</taxon>
        <taxon>Microbacteriaceae</taxon>
        <taxon>Mycetocola</taxon>
    </lineage>
</organism>
<gene>
    <name evidence="1" type="ORF">D9V32_03610</name>
</gene>
<accession>A0A3L7ACK1</accession>
<dbReference type="InterPro" id="IPR038231">
    <property type="entry name" value="MepB-like_sf"/>
</dbReference>
<proteinExistence type="predicted"/>
<dbReference type="OrthoDB" id="4954833at2"/>
<sequence>MDSRIPPWWQERWLATGLPRPVLEEEATNADYGAAILRIGAAGWRIRTARVTPTKPGGFVSAWRRGAAGETEPFFADSTIAGMIVFVEDAHRRGAFIWDTDQLTELGILHSPRHPGKRGFRVYPAWCSELNAQAQTTQRRQSAGFVEYLGGRQDAEATVIAGLLNLDGASELGERTSGY</sequence>
<evidence type="ECO:0000313" key="2">
    <source>
        <dbReference type="Proteomes" id="UP000272503"/>
    </source>
</evidence>